<dbReference type="InterPro" id="IPR012338">
    <property type="entry name" value="Beta-lactam/transpept-like"/>
</dbReference>
<dbReference type="InterPro" id="IPR052794">
    <property type="entry name" value="Mito_Ser_Protease_LACTB"/>
</dbReference>
<dbReference type="GO" id="GO:0016787">
    <property type="term" value="F:hydrolase activity"/>
    <property type="evidence" value="ECO:0007669"/>
    <property type="project" value="UniProtKB-KW"/>
</dbReference>
<keyword evidence="3" id="KW-0378">Hydrolase</keyword>
<gene>
    <name evidence="3" type="ORF">ACG00Y_22335</name>
</gene>
<dbReference type="Proteomes" id="UP001606210">
    <property type="component" value="Unassembled WGS sequence"/>
</dbReference>
<evidence type="ECO:0000313" key="4">
    <source>
        <dbReference type="Proteomes" id="UP001606210"/>
    </source>
</evidence>
<organism evidence="3 4">
    <name type="scientific">Pelomonas parva</name>
    <dbReference type="NCBI Taxonomy" id="3299032"/>
    <lineage>
        <taxon>Bacteria</taxon>
        <taxon>Pseudomonadati</taxon>
        <taxon>Pseudomonadota</taxon>
        <taxon>Betaproteobacteria</taxon>
        <taxon>Burkholderiales</taxon>
        <taxon>Sphaerotilaceae</taxon>
        <taxon>Roseateles</taxon>
    </lineage>
</organism>
<name>A0ABW7F7S2_9BURK</name>
<dbReference type="Gene3D" id="3.40.710.10">
    <property type="entry name" value="DD-peptidase/beta-lactamase superfamily"/>
    <property type="match status" value="1"/>
</dbReference>
<evidence type="ECO:0000313" key="3">
    <source>
        <dbReference type="EMBL" id="MFG6432673.1"/>
    </source>
</evidence>
<comment type="caution">
    <text evidence="3">The sequence shown here is derived from an EMBL/GenBank/DDBJ whole genome shotgun (WGS) entry which is preliminary data.</text>
</comment>
<keyword evidence="4" id="KW-1185">Reference proteome</keyword>
<dbReference type="InterPro" id="IPR001466">
    <property type="entry name" value="Beta-lactam-related"/>
</dbReference>
<accession>A0ABW7F7S2</accession>
<sequence length="470" mass="49175">MTQPLAIALSLLALTAQAQASPESRAQALLDAMREAGGVPGMSAAVWQDGKLRWQGFSGLRDVAQKLPVQADTRFRLASASKPFAAAAVAQLKAQGKLDVDKPVGALLPELEPAMAALTPRLLAAHLSGMPHYEARDASVGGARHVAARESLVYLKGRELRSAPGSRYLYSTWGYTLLAAAAEAAASQPYLDLLSSKVAPGLAIGPDQTGQSPAMSQAYHFVGQRPQPAPAADFSYSWGGAGLAATAPALAEWGGRMLQGRVVDAATRDWMWRPVLDNAGQPVGERSFKMGFGWRLDSDAEGRRTVHHAGSTLGARSVLLLWPQEGAAGGTSVSLLSNAMWTSSIERSAELLSAPLRPPVPGLAAQACPLKASRFDGELDGAAVQGSASFRRDADGLCRGELSLPDALAKVVNPGPQPAADKLVVIGLQGDLARAALVTPIGLADWRAQADGSVRVEGVAGRRLMLRLAE</sequence>
<proteinExistence type="predicted"/>
<keyword evidence="1" id="KW-0732">Signal</keyword>
<evidence type="ECO:0000259" key="2">
    <source>
        <dbReference type="Pfam" id="PF00144"/>
    </source>
</evidence>
<dbReference type="Pfam" id="PF00144">
    <property type="entry name" value="Beta-lactamase"/>
    <property type="match status" value="1"/>
</dbReference>
<feature type="chain" id="PRO_5045773615" evidence="1">
    <location>
        <begin position="21"/>
        <end position="470"/>
    </location>
</feature>
<evidence type="ECO:0000256" key="1">
    <source>
        <dbReference type="SAM" id="SignalP"/>
    </source>
</evidence>
<dbReference type="SUPFAM" id="SSF56601">
    <property type="entry name" value="beta-lactamase/transpeptidase-like"/>
    <property type="match status" value="1"/>
</dbReference>
<protein>
    <submittedName>
        <fullName evidence="3">Serine hydrolase domain-containing protein</fullName>
        <ecNumber evidence="3">3.-.-.-</ecNumber>
    </submittedName>
</protein>
<reference evidence="3 4" key="1">
    <citation type="submission" date="2024-08" db="EMBL/GenBank/DDBJ databases">
        <authorList>
            <person name="Lu H."/>
        </authorList>
    </citation>
    <scope>NUCLEOTIDE SEQUENCE [LARGE SCALE GENOMIC DNA]</scope>
    <source>
        <strain evidence="3 4">LYH14W</strain>
    </source>
</reference>
<feature type="domain" description="Beta-lactamase-related" evidence="2">
    <location>
        <begin position="27"/>
        <end position="340"/>
    </location>
</feature>
<dbReference type="EC" id="3.-.-.-" evidence="3"/>
<dbReference type="RefSeq" id="WP_394482732.1">
    <property type="nucleotide sequence ID" value="NZ_JBIGHV010000009.1"/>
</dbReference>
<dbReference type="EMBL" id="JBIGHV010000009">
    <property type="protein sequence ID" value="MFG6432673.1"/>
    <property type="molecule type" value="Genomic_DNA"/>
</dbReference>
<feature type="signal peptide" evidence="1">
    <location>
        <begin position="1"/>
        <end position="20"/>
    </location>
</feature>
<dbReference type="PANTHER" id="PTHR46520">
    <property type="entry name" value="SERINE BETA-LACTAMASE-LIKE PROTEIN LACTB, MITOCHONDRIAL"/>
    <property type="match status" value="1"/>
</dbReference>
<dbReference type="PANTHER" id="PTHR46520:SF1">
    <property type="entry name" value="SERINE BETA-LACTAMASE-LIKE PROTEIN LACTB, MITOCHONDRIAL"/>
    <property type="match status" value="1"/>
</dbReference>